<feature type="non-terminal residue" evidence="3">
    <location>
        <position position="1"/>
    </location>
</feature>
<dbReference type="Proteomes" id="UP000748756">
    <property type="component" value="Unassembled WGS sequence"/>
</dbReference>
<feature type="compositionally biased region" description="Polar residues" evidence="1">
    <location>
        <begin position="14"/>
        <end position="27"/>
    </location>
</feature>
<evidence type="ECO:0000313" key="4">
    <source>
        <dbReference type="Proteomes" id="UP000748756"/>
    </source>
</evidence>
<keyword evidence="2" id="KW-1133">Transmembrane helix</keyword>
<evidence type="ECO:0000313" key="3">
    <source>
        <dbReference type="EMBL" id="KAF9141595.1"/>
    </source>
</evidence>
<keyword evidence="2" id="KW-0812">Transmembrane</keyword>
<dbReference type="AlphaFoldDB" id="A0A9P5V6Y2"/>
<feature type="region of interest" description="Disordered" evidence="1">
    <location>
        <begin position="1"/>
        <end position="27"/>
    </location>
</feature>
<sequence>PQSRDPIMPAGVRQESSPSVNKDTPSSQLELNIRRQLYIPYDTFEFEDAFEVPTALLIALGVAVVGCLAIWFASEVRYPTFFNGYLYKVILRRFL</sequence>
<protein>
    <submittedName>
        <fullName evidence="3">Uncharacterized protein</fullName>
    </submittedName>
</protein>
<accession>A0A9P5V6Y2</accession>
<comment type="caution">
    <text evidence="3">The sequence shown here is derived from an EMBL/GenBank/DDBJ whole genome shotgun (WGS) entry which is preliminary data.</text>
</comment>
<organism evidence="3 4">
    <name type="scientific">Linnemannia schmuckeri</name>
    <dbReference type="NCBI Taxonomy" id="64567"/>
    <lineage>
        <taxon>Eukaryota</taxon>
        <taxon>Fungi</taxon>
        <taxon>Fungi incertae sedis</taxon>
        <taxon>Mucoromycota</taxon>
        <taxon>Mortierellomycotina</taxon>
        <taxon>Mortierellomycetes</taxon>
        <taxon>Mortierellales</taxon>
        <taxon>Mortierellaceae</taxon>
        <taxon>Linnemannia</taxon>
    </lineage>
</organism>
<dbReference type="EMBL" id="JAAAUQ010001216">
    <property type="protein sequence ID" value="KAF9141595.1"/>
    <property type="molecule type" value="Genomic_DNA"/>
</dbReference>
<gene>
    <name evidence="3" type="ORF">BG015_001227</name>
</gene>
<feature type="transmembrane region" description="Helical" evidence="2">
    <location>
        <begin position="54"/>
        <end position="73"/>
    </location>
</feature>
<proteinExistence type="predicted"/>
<name>A0A9P5V6Y2_9FUNG</name>
<keyword evidence="4" id="KW-1185">Reference proteome</keyword>
<keyword evidence="2" id="KW-0472">Membrane</keyword>
<reference evidence="3" key="1">
    <citation type="journal article" date="2020" name="Fungal Divers.">
        <title>Resolving the Mortierellaceae phylogeny through synthesis of multi-gene phylogenetics and phylogenomics.</title>
        <authorList>
            <person name="Vandepol N."/>
            <person name="Liber J."/>
            <person name="Desiro A."/>
            <person name="Na H."/>
            <person name="Kennedy M."/>
            <person name="Barry K."/>
            <person name="Grigoriev I.V."/>
            <person name="Miller A.N."/>
            <person name="O'Donnell K."/>
            <person name="Stajich J.E."/>
            <person name="Bonito G."/>
        </authorList>
    </citation>
    <scope>NUCLEOTIDE SEQUENCE</scope>
    <source>
        <strain evidence="3">NRRL 6426</strain>
    </source>
</reference>
<evidence type="ECO:0000256" key="1">
    <source>
        <dbReference type="SAM" id="MobiDB-lite"/>
    </source>
</evidence>
<evidence type="ECO:0000256" key="2">
    <source>
        <dbReference type="SAM" id="Phobius"/>
    </source>
</evidence>